<dbReference type="EMBL" id="PDWZ02000014">
    <property type="protein sequence ID" value="KAB2099987.1"/>
    <property type="molecule type" value="Genomic_DNA"/>
</dbReference>
<protein>
    <submittedName>
        <fullName evidence="1">Uncharacterized protein</fullName>
    </submittedName>
</protein>
<sequence>MTRFVAIYLPRAGHRSVGHLTKVRAHYATTNQHNKRIRRLGCAKCSNHRLSELCISTKYPLILIRDESHP</sequence>
<name>A0ACB6F6D2_9PLEO</name>
<reference evidence="1 2" key="1">
    <citation type="journal article" date="2019" name="bioRxiv">
        <title>Genomics, evolutionary history and diagnostics of the Alternaria alternata species group including apple and Asian pear pathotypes.</title>
        <authorList>
            <person name="Armitage A.D."/>
            <person name="Cockerton H.M."/>
            <person name="Sreenivasaprasad S."/>
            <person name="Woodhall J.W."/>
            <person name="Lane C.R."/>
            <person name="Harrison R.J."/>
            <person name="Clarkson J.P."/>
        </authorList>
    </citation>
    <scope>NUCLEOTIDE SEQUENCE [LARGE SCALE GENOMIC DNA]</scope>
    <source>
        <strain evidence="1 2">FERA 650</strain>
    </source>
</reference>
<evidence type="ECO:0000313" key="1">
    <source>
        <dbReference type="EMBL" id="KAB2099987.1"/>
    </source>
</evidence>
<gene>
    <name evidence="1" type="ORF">AG0111_0g11633</name>
</gene>
<evidence type="ECO:0000313" key="2">
    <source>
        <dbReference type="Proteomes" id="UP000293547"/>
    </source>
</evidence>
<keyword evidence="2" id="KW-1185">Reference proteome</keyword>
<proteinExistence type="predicted"/>
<comment type="caution">
    <text evidence="1">The sequence shown here is derived from an EMBL/GenBank/DDBJ whole genome shotgun (WGS) entry which is preliminary data.</text>
</comment>
<dbReference type="Proteomes" id="UP000293547">
    <property type="component" value="Unassembled WGS sequence"/>
</dbReference>
<accession>A0ACB6F6D2</accession>
<organism evidence="1 2">
    <name type="scientific">Alternaria gaisen</name>
    <dbReference type="NCBI Taxonomy" id="167740"/>
    <lineage>
        <taxon>Eukaryota</taxon>
        <taxon>Fungi</taxon>
        <taxon>Dikarya</taxon>
        <taxon>Ascomycota</taxon>
        <taxon>Pezizomycotina</taxon>
        <taxon>Dothideomycetes</taxon>
        <taxon>Pleosporomycetidae</taxon>
        <taxon>Pleosporales</taxon>
        <taxon>Pleosporineae</taxon>
        <taxon>Pleosporaceae</taxon>
        <taxon>Alternaria</taxon>
        <taxon>Alternaria sect. Alternaria</taxon>
    </lineage>
</organism>